<proteinExistence type="predicted"/>
<evidence type="ECO:0000313" key="2">
    <source>
        <dbReference type="EMBL" id="KAK1442953.1"/>
    </source>
</evidence>
<gene>
    <name evidence="2" type="ORF">BgAZ_304710</name>
</gene>
<evidence type="ECO:0000256" key="1">
    <source>
        <dbReference type="SAM" id="SignalP"/>
    </source>
</evidence>
<evidence type="ECO:0000313" key="3">
    <source>
        <dbReference type="Proteomes" id="UP001230268"/>
    </source>
</evidence>
<name>A0AAD8PD49_BABGI</name>
<dbReference type="EMBL" id="JAVEPI010000003">
    <property type="protein sequence ID" value="KAK1442953.1"/>
    <property type="molecule type" value="Genomic_DNA"/>
</dbReference>
<organism evidence="2 3">
    <name type="scientific">Babesia gibsoni</name>
    <dbReference type="NCBI Taxonomy" id="33632"/>
    <lineage>
        <taxon>Eukaryota</taxon>
        <taxon>Sar</taxon>
        <taxon>Alveolata</taxon>
        <taxon>Apicomplexa</taxon>
        <taxon>Aconoidasida</taxon>
        <taxon>Piroplasmida</taxon>
        <taxon>Babesiidae</taxon>
        <taxon>Babesia</taxon>
    </lineage>
</organism>
<feature type="signal peptide" evidence="1">
    <location>
        <begin position="1"/>
        <end position="23"/>
    </location>
</feature>
<reference evidence="2" key="1">
    <citation type="submission" date="2023-08" db="EMBL/GenBank/DDBJ databases">
        <title>Draft sequence of the Babesia gibsoni genome.</title>
        <authorList>
            <person name="Yamagishi J.Y."/>
            <person name="Xuan X.X."/>
        </authorList>
    </citation>
    <scope>NUCLEOTIDE SEQUENCE</scope>
    <source>
        <strain evidence="2">Azabu</strain>
    </source>
</reference>
<feature type="chain" id="PRO_5041981206" evidence="1">
    <location>
        <begin position="24"/>
        <end position="263"/>
    </location>
</feature>
<dbReference type="Proteomes" id="UP001230268">
    <property type="component" value="Unassembled WGS sequence"/>
</dbReference>
<keyword evidence="3" id="KW-1185">Reference proteome</keyword>
<sequence>MRFSAVNTFGLLAIAQGVHMAMCSFSVANTAVIAPSFIAIDRNIHELTQVTDAVFAQFANFNDDALDSIADAIINFLEDNGFQANNPHHVDHLASFVQDMTTTKTPLKKKASKFMDELKKMALKTWHATKHVAKGTAKDIILAGLKVYLRDAIKEVLPLLEQMNERAFRTLPVNLRVALAPVAYNLWSKFFERTKARLPPGFKIENFVCKALEVEKCDEVIERVKNTWSAPATEEAVEATPTKAEQDLAAEIDDFDLEDALVA</sequence>
<comment type="caution">
    <text evidence="2">The sequence shown here is derived from an EMBL/GenBank/DDBJ whole genome shotgun (WGS) entry which is preliminary data.</text>
</comment>
<accession>A0AAD8PD49</accession>
<protein>
    <submittedName>
        <fullName evidence="2">Uncharacterized protein</fullName>
    </submittedName>
</protein>
<keyword evidence="1" id="KW-0732">Signal</keyword>
<dbReference type="AlphaFoldDB" id="A0AAD8PD49"/>